<proteinExistence type="predicted"/>
<dbReference type="Proteomes" id="UP001145050">
    <property type="component" value="Unassembled WGS sequence"/>
</dbReference>
<accession>A0A9X4APQ1</accession>
<dbReference type="RefSeq" id="WP_272437616.1">
    <property type="nucleotide sequence ID" value="NZ_JAMQKB010000021.1"/>
</dbReference>
<evidence type="ECO:0000313" key="1">
    <source>
        <dbReference type="EMBL" id="MDC3425798.1"/>
    </source>
</evidence>
<dbReference type="EMBL" id="JAMQKB010000021">
    <property type="protein sequence ID" value="MDC3425798.1"/>
    <property type="molecule type" value="Genomic_DNA"/>
</dbReference>
<keyword evidence="2" id="KW-1185">Reference proteome</keyword>
<organism evidence="1 2">
    <name type="scientific">Terrihalobacillus insolitus</name>
    <dbReference type="NCBI Taxonomy" id="2950438"/>
    <lineage>
        <taxon>Bacteria</taxon>
        <taxon>Bacillati</taxon>
        <taxon>Bacillota</taxon>
        <taxon>Bacilli</taxon>
        <taxon>Bacillales</taxon>
        <taxon>Bacillaceae</taxon>
        <taxon>Terrihalobacillus</taxon>
    </lineage>
</organism>
<name>A0A9X4APQ1_9BACI</name>
<reference evidence="1" key="1">
    <citation type="submission" date="2022-06" db="EMBL/GenBank/DDBJ databases">
        <title>Aquibacillus sp. a new bacterium isolated from soil saline samples.</title>
        <authorList>
            <person name="Galisteo C."/>
            <person name="De La Haba R."/>
            <person name="Sanchez-Porro C."/>
            <person name="Ventosa A."/>
        </authorList>
    </citation>
    <scope>NUCLEOTIDE SEQUENCE</scope>
    <source>
        <strain evidence="1">3ASR75-11</strain>
    </source>
</reference>
<gene>
    <name evidence="1" type="ORF">NC797_14920</name>
</gene>
<protein>
    <submittedName>
        <fullName evidence="1">Uncharacterized protein</fullName>
    </submittedName>
</protein>
<comment type="caution">
    <text evidence="1">The sequence shown here is derived from an EMBL/GenBank/DDBJ whole genome shotgun (WGS) entry which is preliminary data.</text>
</comment>
<dbReference type="AlphaFoldDB" id="A0A9X4APQ1"/>
<evidence type="ECO:0000313" key="2">
    <source>
        <dbReference type="Proteomes" id="UP001145050"/>
    </source>
</evidence>
<sequence length="137" mass="15195">MLFGKTQLGRFVLCVIIVLFILSGCTKDNANTSDDSLSEIGNPTPEEILEDNSDADIFQYKEIVYTNAKDRAEEFNLTLGNRVKEIRKEYSGSDFKADMATKLPVGTEIYEPKEKQGAVLVAIIKGKKVPYIGLIEG</sequence>
<dbReference type="PROSITE" id="PS51257">
    <property type="entry name" value="PROKAR_LIPOPROTEIN"/>
    <property type="match status" value="1"/>
</dbReference>